<dbReference type="Pfam" id="PF00440">
    <property type="entry name" value="TetR_N"/>
    <property type="match status" value="1"/>
</dbReference>
<keyword evidence="1" id="KW-0805">Transcription regulation</keyword>
<reference evidence="6 7" key="1">
    <citation type="submission" date="2017-07" db="EMBL/GenBank/DDBJ databases">
        <title>Draft sequence of Rhodococcus enclensis 23b-28.</title>
        <authorList>
            <person name="Besaury L."/>
            <person name="Sancelme M."/>
            <person name="Amato P."/>
            <person name="Lallement A."/>
            <person name="Delort A.-M."/>
        </authorList>
    </citation>
    <scope>NUCLEOTIDE SEQUENCE [LARGE SCALE GENOMIC DNA]</scope>
    <source>
        <strain evidence="6 7">23b-28</strain>
    </source>
</reference>
<feature type="domain" description="HTH tetR-type" evidence="5">
    <location>
        <begin position="16"/>
        <end position="75"/>
    </location>
</feature>
<dbReference type="PANTHER" id="PTHR30055:SF234">
    <property type="entry name" value="HTH-TYPE TRANSCRIPTIONAL REGULATOR BETI"/>
    <property type="match status" value="1"/>
</dbReference>
<evidence type="ECO:0000256" key="1">
    <source>
        <dbReference type="ARBA" id="ARBA00023015"/>
    </source>
</evidence>
<dbReference type="PROSITE" id="PS50977">
    <property type="entry name" value="HTH_TETR_2"/>
    <property type="match status" value="1"/>
</dbReference>
<sequence length="218" mass="24245">MARRRGWGGNPPDNDEDASRRIVEVAVELIGRTSSEISIGDVAESLGVIRQTVYRYFPSADALMRVAAIASVDGYLDRLTTHVSGIEDPVEAMTEGVLYTLTQVHRTPHLGILLTSTNTSLHPEGLTSQEAQAFGMAMINRFDVDWVHYGYDDASLQELVEYVLRTMQSFFLAPGDPPRSDEELRRYLRRWMGSAIIAQANSVSDDSISAELSSKQRH</sequence>
<gene>
    <name evidence="6" type="ORF">CHR55_18635</name>
</gene>
<evidence type="ECO:0000313" key="6">
    <source>
        <dbReference type="EMBL" id="PCK25770.1"/>
    </source>
</evidence>
<evidence type="ECO:0000256" key="4">
    <source>
        <dbReference type="PROSITE-ProRule" id="PRU00335"/>
    </source>
</evidence>
<dbReference type="InterPro" id="IPR050109">
    <property type="entry name" value="HTH-type_TetR-like_transc_reg"/>
</dbReference>
<evidence type="ECO:0000313" key="7">
    <source>
        <dbReference type="Proteomes" id="UP000230886"/>
    </source>
</evidence>
<keyword evidence="3" id="KW-0804">Transcription</keyword>
<evidence type="ECO:0000256" key="2">
    <source>
        <dbReference type="ARBA" id="ARBA00023125"/>
    </source>
</evidence>
<dbReference type="InterPro" id="IPR009057">
    <property type="entry name" value="Homeodomain-like_sf"/>
</dbReference>
<proteinExistence type="predicted"/>
<dbReference type="Proteomes" id="UP000230886">
    <property type="component" value="Unassembled WGS sequence"/>
</dbReference>
<protein>
    <submittedName>
        <fullName evidence="6">TetR family transcriptional regulator</fullName>
    </submittedName>
</protein>
<accession>A0A2A5J854</accession>
<name>A0A2A5J854_RHOSG</name>
<dbReference type="InterPro" id="IPR001647">
    <property type="entry name" value="HTH_TetR"/>
</dbReference>
<keyword evidence="2 4" id="KW-0238">DNA-binding</keyword>
<comment type="caution">
    <text evidence="6">The sequence shown here is derived from an EMBL/GenBank/DDBJ whole genome shotgun (WGS) entry which is preliminary data.</text>
</comment>
<organism evidence="6 7">
    <name type="scientific">Rhodococcus qingshengii</name>
    <dbReference type="NCBI Taxonomy" id="334542"/>
    <lineage>
        <taxon>Bacteria</taxon>
        <taxon>Bacillati</taxon>
        <taxon>Actinomycetota</taxon>
        <taxon>Actinomycetes</taxon>
        <taxon>Mycobacteriales</taxon>
        <taxon>Nocardiaceae</taxon>
        <taxon>Rhodococcus</taxon>
        <taxon>Rhodococcus erythropolis group</taxon>
    </lineage>
</organism>
<dbReference type="GO" id="GO:0003700">
    <property type="term" value="F:DNA-binding transcription factor activity"/>
    <property type="evidence" value="ECO:0007669"/>
    <property type="project" value="TreeGrafter"/>
</dbReference>
<feature type="DNA-binding region" description="H-T-H motif" evidence="4">
    <location>
        <begin position="38"/>
        <end position="57"/>
    </location>
</feature>
<evidence type="ECO:0000259" key="5">
    <source>
        <dbReference type="PROSITE" id="PS50977"/>
    </source>
</evidence>
<dbReference type="AlphaFoldDB" id="A0A2A5J854"/>
<dbReference type="PANTHER" id="PTHR30055">
    <property type="entry name" value="HTH-TYPE TRANSCRIPTIONAL REGULATOR RUTR"/>
    <property type="match status" value="1"/>
</dbReference>
<dbReference type="RefSeq" id="WP_099697896.1">
    <property type="nucleotide sequence ID" value="NZ_NOVD01000013.1"/>
</dbReference>
<dbReference type="EMBL" id="NOVD01000013">
    <property type="protein sequence ID" value="PCK25770.1"/>
    <property type="molecule type" value="Genomic_DNA"/>
</dbReference>
<dbReference type="GO" id="GO:0000976">
    <property type="term" value="F:transcription cis-regulatory region binding"/>
    <property type="evidence" value="ECO:0007669"/>
    <property type="project" value="TreeGrafter"/>
</dbReference>
<dbReference type="Gene3D" id="1.10.357.10">
    <property type="entry name" value="Tetracycline Repressor, domain 2"/>
    <property type="match status" value="1"/>
</dbReference>
<dbReference type="SUPFAM" id="SSF46689">
    <property type="entry name" value="Homeodomain-like"/>
    <property type="match status" value="1"/>
</dbReference>
<evidence type="ECO:0000256" key="3">
    <source>
        <dbReference type="ARBA" id="ARBA00023163"/>
    </source>
</evidence>